<dbReference type="STRING" id="7260.A0A0Q9WPY8"/>
<name>A0A0Q9WPY8_DROWI</name>
<accession>A0A0Q9WPY8</accession>
<reference evidence="2 3" key="1">
    <citation type="journal article" date="2007" name="Nature">
        <title>Evolution of genes and genomes on the Drosophila phylogeny.</title>
        <authorList>
            <consortium name="Drosophila 12 Genomes Consortium"/>
            <person name="Clark A.G."/>
            <person name="Eisen M.B."/>
            <person name="Smith D.R."/>
            <person name="Bergman C.M."/>
            <person name="Oliver B."/>
            <person name="Markow T.A."/>
            <person name="Kaufman T.C."/>
            <person name="Kellis M."/>
            <person name="Gelbart W."/>
            <person name="Iyer V.N."/>
            <person name="Pollard D.A."/>
            <person name="Sackton T.B."/>
            <person name="Larracuente A.M."/>
            <person name="Singh N.D."/>
            <person name="Abad J.P."/>
            <person name="Abt D.N."/>
            <person name="Adryan B."/>
            <person name="Aguade M."/>
            <person name="Akashi H."/>
            <person name="Anderson W.W."/>
            <person name="Aquadro C.F."/>
            <person name="Ardell D.H."/>
            <person name="Arguello R."/>
            <person name="Artieri C.G."/>
            <person name="Barbash D.A."/>
            <person name="Barker D."/>
            <person name="Barsanti P."/>
            <person name="Batterham P."/>
            <person name="Batzoglou S."/>
            <person name="Begun D."/>
            <person name="Bhutkar A."/>
            <person name="Blanco E."/>
            <person name="Bosak S.A."/>
            <person name="Bradley R.K."/>
            <person name="Brand A.D."/>
            <person name="Brent M.R."/>
            <person name="Brooks A.N."/>
            <person name="Brown R.H."/>
            <person name="Butlin R.K."/>
            <person name="Caggese C."/>
            <person name="Calvi B.R."/>
            <person name="Bernardo de Carvalho A."/>
            <person name="Caspi A."/>
            <person name="Castrezana S."/>
            <person name="Celniker S.E."/>
            <person name="Chang J.L."/>
            <person name="Chapple C."/>
            <person name="Chatterji S."/>
            <person name="Chinwalla A."/>
            <person name="Civetta A."/>
            <person name="Clifton S.W."/>
            <person name="Comeron J.M."/>
            <person name="Costello J.C."/>
            <person name="Coyne J.A."/>
            <person name="Daub J."/>
            <person name="David R.G."/>
            <person name="Delcher A.L."/>
            <person name="Delehaunty K."/>
            <person name="Do C.B."/>
            <person name="Ebling H."/>
            <person name="Edwards K."/>
            <person name="Eickbush T."/>
            <person name="Evans J.D."/>
            <person name="Filipski A."/>
            <person name="Findeiss S."/>
            <person name="Freyhult E."/>
            <person name="Fulton L."/>
            <person name="Fulton R."/>
            <person name="Garcia A.C."/>
            <person name="Gardiner A."/>
            <person name="Garfield D.A."/>
            <person name="Garvin B.E."/>
            <person name="Gibson G."/>
            <person name="Gilbert D."/>
            <person name="Gnerre S."/>
            <person name="Godfrey J."/>
            <person name="Good R."/>
            <person name="Gotea V."/>
            <person name="Gravely B."/>
            <person name="Greenberg A.J."/>
            <person name="Griffiths-Jones S."/>
            <person name="Gross S."/>
            <person name="Guigo R."/>
            <person name="Gustafson E.A."/>
            <person name="Haerty W."/>
            <person name="Hahn M.W."/>
            <person name="Halligan D.L."/>
            <person name="Halpern A.L."/>
            <person name="Halter G.M."/>
            <person name="Han M.V."/>
            <person name="Heger A."/>
            <person name="Hillier L."/>
            <person name="Hinrichs A.S."/>
            <person name="Holmes I."/>
            <person name="Hoskins R.A."/>
            <person name="Hubisz M.J."/>
            <person name="Hultmark D."/>
            <person name="Huntley M.A."/>
            <person name="Jaffe D.B."/>
            <person name="Jagadeeshan S."/>
            <person name="Jeck W.R."/>
            <person name="Johnson J."/>
            <person name="Jones C.D."/>
            <person name="Jordan W.C."/>
            <person name="Karpen G.H."/>
            <person name="Kataoka E."/>
            <person name="Keightley P.D."/>
            <person name="Kheradpour P."/>
            <person name="Kirkness E.F."/>
            <person name="Koerich L.B."/>
            <person name="Kristiansen K."/>
            <person name="Kudrna D."/>
            <person name="Kulathinal R.J."/>
            <person name="Kumar S."/>
            <person name="Kwok R."/>
            <person name="Lander E."/>
            <person name="Langley C.H."/>
            <person name="Lapoint R."/>
            <person name="Lazzaro B.P."/>
            <person name="Lee S.J."/>
            <person name="Levesque L."/>
            <person name="Li R."/>
            <person name="Lin C.F."/>
            <person name="Lin M.F."/>
            <person name="Lindblad-Toh K."/>
            <person name="Llopart A."/>
            <person name="Long M."/>
            <person name="Low L."/>
            <person name="Lozovsky E."/>
            <person name="Lu J."/>
            <person name="Luo M."/>
            <person name="Machado C.A."/>
            <person name="Makalowski W."/>
            <person name="Marzo M."/>
            <person name="Matsuda M."/>
            <person name="Matzkin L."/>
            <person name="McAllister B."/>
            <person name="McBride C.S."/>
            <person name="McKernan B."/>
            <person name="McKernan K."/>
            <person name="Mendez-Lago M."/>
            <person name="Minx P."/>
            <person name="Mollenhauer M.U."/>
            <person name="Montooth K."/>
            <person name="Mount S.M."/>
            <person name="Mu X."/>
            <person name="Myers E."/>
            <person name="Negre B."/>
            <person name="Newfeld S."/>
            <person name="Nielsen R."/>
            <person name="Noor M.A."/>
            <person name="O'Grady P."/>
            <person name="Pachter L."/>
            <person name="Papaceit M."/>
            <person name="Parisi M.J."/>
            <person name="Parisi M."/>
            <person name="Parts L."/>
            <person name="Pedersen J.S."/>
            <person name="Pesole G."/>
            <person name="Phillippy A.M."/>
            <person name="Ponting C.P."/>
            <person name="Pop M."/>
            <person name="Porcelli D."/>
            <person name="Powell J.R."/>
            <person name="Prohaska S."/>
            <person name="Pruitt K."/>
            <person name="Puig M."/>
            <person name="Quesneville H."/>
            <person name="Ram K.R."/>
            <person name="Rand D."/>
            <person name="Rasmussen M.D."/>
            <person name="Reed L.K."/>
            <person name="Reenan R."/>
            <person name="Reily A."/>
            <person name="Remington K.A."/>
            <person name="Rieger T.T."/>
            <person name="Ritchie M.G."/>
            <person name="Robin C."/>
            <person name="Rogers Y.H."/>
            <person name="Rohde C."/>
            <person name="Rozas J."/>
            <person name="Rubenfield M.J."/>
            <person name="Ruiz A."/>
            <person name="Russo S."/>
            <person name="Salzberg S.L."/>
            <person name="Sanchez-Gracia A."/>
            <person name="Saranga D.J."/>
            <person name="Sato H."/>
            <person name="Schaeffer S.W."/>
            <person name="Schatz M.C."/>
            <person name="Schlenke T."/>
            <person name="Schwartz R."/>
            <person name="Segarra C."/>
            <person name="Singh R.S."/>
            <person name="Sirot L."/>
            <person name="Sirota M."/>
            <person name="Sisneros N.B."/>
            <person name="Smith C.D."/>
            <person name="Smith T.F."/>
            <person name="Spieth J."/>
            <person name="Stage D.E."/>
            <person name="Stark A."/>
            <person name="Stephan W."/>
            <person name="Strausberg R.L."/>
            <person name="Strempel S."/>
            <person name="Sturgill D."/>
            <person name="Sutton G."/>
            <person name="Sutton G.G."/>
            <person name="Tao W."/>
            <person name="Teichmann S."/>
            <person name="Tobari Y.N."/>
            <person name="Tomimura Y."/>
            <person name="Tsolas J.M."/>
            <person name="Valente V.L."/>
            <person name="Venter E."/>
            <person name="Venter J.C."/>
            <person name="Vicario S."/>
            <person name="Vieira F.G."/>
            <person name="Vilella A.J."/>
            <person name="Villasante A."/>
            <person name="Walenz B."/>
            <person name="Wang J."/>
            <person name="Wasserman M."/>
            <person name="Watts T."/>
            <person name="Wilson D."/>
            <person name="Wilson R.K."/>
            <person name="Wing R.A."/>
            <person name="Wolfner M.F."/>
            <person name="Wong A."/>
            <person name="Wong G.K."/>
            <person name="Wu C.I."/>
            <person name="Wu G."/>
            <person name="Yamamoto D."/>
            <person name="Yang H.P."/>
            <person name="Yang S.P."/>
            <person name="Yorke J.A."/>
            <person name="Yoshida K."/>
            <person name="Zdobnov E."/>
            <person name="Zhang P."/>
            <person name="Zhang Y."/>
            <person name="Zimin A.V."/>
            <person name="Baldwin J."/>
            <person name="Abdouelleil A."/>
            <person name="Abdulkadir J."/>
            <person name="Abebe A."/>
            <person name="Abera B."/>
            <person name="Abreu J."/>
            <person name="Acer S.C."/>
            <person name="Aftuck L."/>
            <person name="Alexander A."/>
            <person name="An P."/>
            <person name="Anderson E."/>
            <person name="Anderson S."/>
            <person name="Arachi H."/>
            <person name="Azer M."/>
            <person name="Bachantsang P."/>
            <person name="Barry A."/>
            <person name="Bayul T."/>
            <person name="Berlin A."/>
            <person name="Bessette D."/>
            <person name="Bloom T."/>
            <person name="Blye J."/>
            <person name="Boguslavskiy L."/>
            <person name="Bonnet C."/>
            <person name="Boukhgalter B."/>
            <person name="Bourzgui I."/>
            <person name="Brown A."/>
            <person name="Cahill P."/>
            <person name="Channer S."/>
            <person name="Cheshatsang Y."/>
            <person name="Chuda L."/>
            <person name="Citroen M."/>
            <person name="Collymore A."/>
            <person name="Cooke P."/>
            <person name="Costello M."/>
            <person name="D'Aco K."/>
            <person name="Daza R."/>
            <person name="De Haan G."/>
            <person name="DeGray S."/>
            <person name="DeMaso C."/>
            <person name="Dhargay N."/>
            <person name="Dooley K."/>
            <person name="Dooley E."/>
            <person name="Doricent M."/>
            <person name="Dorje P."/>
            <person name="Dorjee K."/>
            <person name="Dupes A."/>
            <person name="Elong R."/>
            <person name="Falk J."/>
            <person name="Farina A."/>
            <person name="Faro S."/>
            <person name="Ferguson D."/>
            <person name="Fisher S."/>
            <person name="Foley C.D."/>
            <person name="Franke A."/>
            <person name="Friedrich D."/>
            <person name="Gadbois L."/>
            <person name="Gearin G."/>
            <person name="Gearin C.R."/>
            <person name="Giannoukos G."/>
            <person name="Goode T."/>
            <person name="Graham J."/>
            <person name="Grandbois E."/>
            <person name="Grewal S."/>
            <person name="Gyaltsen K."/>
            <person name="Hafez N."/>
            <person name="Hagos B."/>
            <person name="Hall J."/>
            <person name="Henson C."/>
            <person name="Hollinger A."/>
            <person name="Honan T."/>
            <person name="Huard M.D."/>
            <person name="Hughes L."/>
            <person name="Hurhula B."/>
            <person name="Husby M.E."/>
            <person name="Kamat A."/>
            <person name="Kanga B."/>
            <person name="Kashin S."/>
            <person name="Khazanovich D."/>
            <person name="Kisner P."/>
            <person name="Lance K."/>
            <person name="Lara M."/>
            <person name="Lee W."/>
            <person name="Lennon N."/>
            <person name="Letendre F."/>
            <person name="LeVine R."/>
            <person name="Lipovsky A."/>
            <person name="Liu X."/>
            <person name="Liu J."/>
            <person name="Liu S."/>
            <person name="Lokyitsang T."/>
            <person name="Lokyitsang Y."/>
            <person name="Lubonja R."/>
            <person name="Lui A."/>
            <person name="MacDonald P."/>
            <person name="Magnisalis V."/>
            <person name="Maru K."/>
            <person name="Matthews C."/>
            <person name="McCusker W."/>
            <person name="McDonough S."/>
            <person name="Mehta T."/>
            <person name="Meldrim J."/>
            <person name="Meneus L."/>
            <person name="Mihai O."/>
            <person name="Mihalev A."/>
            <person name="Mihova T."/>
            <person name="Mittelman R."/>
            <person name="Mlenga V."/>
            <person name="Montmayeur A."/>
            <person name="Mulrain L."/>
            <person name="Navidi A."/>
            <person name="Naylor J."/>
            <person name="Negash T."/>
            <person name="Nguyen T."/>
            <person name="Nguyen N."/>
            <person name="Nicol R."/>
            <person name="Norbu C."/>
            <person name="Norbu N."/>
            <person name="Novod N."/>
            <person name="O'Neill B."/>
            <person name="Osman S."/>
            <person name="Markiewicz E."/>
            <person name="Oyono O.L."/>
            <person name="Patti C."/>
            <person name="Phunkhang P."/>
            <person name="Pierre F."/>
            <person name="Priest M."/>
            <person name="Raghuraman S."/>
            <person name="Rege F."/>
            <person name="Reyes R."/>
            <person name="Rise C."/>
            <person name="Rogov P."/>
            <person name="Ross K."/>
            <person name="Ryan E."/>
            <person name="Settipalli S."/>
            <person name="Shea T."/>
            <person name="Sherpa N."/>
            <person name="Shi L."/>
            <person name="Shih D."/>
            <person name="Sparrow T."/>
            <person name="Spaulding J."/>
            <person name="Stalker J."/>
            <person name="Stange-Thomann N."/>
            <person name="Stavropoulos S."/>
            <person name="Stone C."/>
            <person name="Strader C."/>
            <person name="Tesfaye S."/>
            <person name="Thomson T."/>
            <person name="Thoulutsang Y."/>
            <person name="Thoulutsang D."/>
            <person name="Topham K."/>
            <person name="Topping I."/>
            <person name="Tsamla T."/>
            <person name="Vassiliev H."/>
            <person name="Vo A."/>
            <person name="Wangchuk T."/>
            <person name="Wangdi T."/>
            <person name="Weiand M."/>
            <person name="Wilkinson J."/>
            <person name="Wilson A."/>
            <person name="Yadav S."/>
            <person name="Young G."/>
            <person name="Yu Q."/>
            <person name="Zembek L."/>
            <person name="Zhong D."/>
            <person name="Zimmer A."/>
            <person name="Zwirko Z."/>
            <person name="Jaffe D.B."/>
            <person name="Alvarez P."/>
            <person name="Brockman W."/>
            <person name="Butler J."/>
            <person name="Chin C."/>
            <person name="Gnerre S."/>
            <person name="Grabherr M."/>
            <person name="Kleber M."/>
            <person name="Mauceli E."/>
            <person name="MacCallum I."/>
        </authorList>
    </citation>
    <scope>NUCLEOTIDE SEQUENCE [LARGE SCALE GENOMIC DNA]</scope>
    <source>
        <strain evidence="3">Tucson 14030-0811.24</strain>
    </source>
</reference>
<feature type="region of interest" description="Disordered" evidence="1">
    <location>
        <begin position="150"/>
        <end position="299"/>
    </location>
</feature>
<proteinExistence type="predicted"/>
<evidence type="ECO:0008006" key="4">
    <source>
        <dbReference type="Google" id="ProtNLM"/>
    </source>
</evidence>
<keyword evidence="3" id="KW-1185">Reference proteome</keyword>
<dbReference type="OrthoDB" id="7870181at2759"/>
<feature type="compositionally biased region" description="Basic and acidic residues" evidence="1">
    <location>
        <begin position="326"/>
        <end position="347"/>
    </location>
</feature>
<feature type="compositionally biased region" description="Basic and acidic residues" evidence="1">
    <location>
        <begin position="231"/>
        <end position="289"/>
    </location>
</feature>
<feature type="region of interest" description="Disordered" evidence="1">
    <location>
        <begin position="499"/>
        <end position="518"/>
    </location>
</feature>
<organism evidence="2 3">
    <name type="scientific">Drosophila willistoni</name>
    <name type="common">Fruit fly</name>
    <dbReference type="NCBI Taxonomy" id="7260"/>
    <lineage>
        <taxon>Eukaryota</taxon>
        <taxon>Metazoa</taxon>
        <taxon>Ecdysozoa</taxon>
        <taxon>Arthropoda</taxon>
        <taxon>Hexapoda</taxon>
        <taxon>Insecta</taxon>
        <taxon>Pterygota</taxon>
        <taxon>Neoptera</taxon>
        <taxon>Endopterygota</taxon>
        <taxon>Diptera</taxon>
        <taxon>Brachycera</taxon>
        <taxon>Muscomorpha</taxon>
        <taxon>Ephydroidea</taxon>
        <taxon>Drosophilidae</taxon>
        <taxon>Drosophila</taxon>
        <taxon>Sophophora</taxon>
    </lineage>
</organism>
<sequence>MDDRPVQHDRAAPKHSTEEQRDRNCRHKIALIRKLIETDDGKDNKLNLCTQWLGVFTRVDKEEAHVRNYLVDIMYSQLKNTNRLSSPFTEMGTCNRELRSLLRMRPAMAMVDGNSPPLLRVPQPSYTNLNDKNRDQRGRVKHLDTIEAKNIRETKKPCQDDLSTRRHGDNPRSTHVKMHWKPVDELSKPNARKCGAGKVDQGKRDSKVARNELSKERMKNLDTPRANFHMQEQERKKLQIQERRQREALDRQRRERERSQERRQQAERNKQEQQRIETERKRLKKETLERHRKVQDRREYERKAIERRKLEQQLYEKRIGEQWEKEQEMWKEKPNKVRENEGRDQHQRSRNLRQKSPSPKDNANLILISDVDNSEEAEIKRIELELCEILLKKDIQIKKRLEMEEEKRKAEIRQQELRAENARRKEAAYEELKEMHREMAKQMRGSLLKAEEEEIIRQREYEVETKIKELEEIERKEKEIIEWERRREKEREKLAKYKESERKELERQKREREEDEKKIRIERKEQERQREEERKIREKQ</sequence>
<dbReference type="InParanoid" id="A0A0Q9WPY8"/>
<feature type="region of interest" description="Disordered" evidence="1">
    <location>
        <begin position="326"/>
        <end position="363"/>
    </location>
</feature>
<evidence type="ECO:0000313" key="3">
    <source>
        <dbReference type="Proteomes" id="UP000007798"/>
    </source>
</evidence>
<evidence type="ECO:0000256" key="1">
    <source>
        <dbReference type="SAM" id="MobiDB-lite"/>
    </source>
</evidence>
<feature type="non-terminal residue" evidence="2">
    <location>
        <position position="540"/>
    </location>
</feature>
<gene>
    <name evidence="2" type="primary">Dwil\GK19899</name>
    <name evidence="2" type="ORF">Dwil_GK19899</name>
</gene>
<dbReference type="EMBL" id="CH963851">
    <property type="protein sequence ID" value="KRF98192.1"/>
    <property type="molecule type" value="Genomic_DNA"/>
</dbReference>
<protein>
    <recommendedName>
        <fullName evidence="4">DUF4485 domain-containing protein</fullName>
    </recommendedName>
</protein>
<dbReference type="AlphaFoldDB" id="A0A0Q9WPY8"/>
<evidence type="ECO:0000313" key="2">
    <source>
        <dbReference type="EMBL" id="KRF98192.1"/>
    </source>
</evidence>
<feature type="region of interest" description="Disordered" evidence="1">
    <location>
        <begin position="1"/>
        <end position="23"/>
    </location>
</feature>
<feature type="region of interest" description="Disordered" evidence="1">
    <location>
        <begin position="113"/>
        <end position="133"/>
    </location>
</feature>
<dbReference type="Proteomes" id="UP000007798">
    <property type="component" value="Unassembled WGS sequence"/>
</dbReference>
<feature type="compositionally biased region" description="Basic and acidic residues" evidence="1">
    <location>
        <begin position="200"/>
        <end position="222"/>
    </location>
</feature>
<feature type="compositionally biased region" description="Basic and acidic residues" evidence="1">
    <location>
        <begin position="150"/>
        <end position="172"/>
    </location>
</feature>